<evidence type="ECO:0000256" key="2">
    <source>
        <dbReference type="ARBA" id="ARBA00012513"/>
    </source>
</evidence>
<protein>
    <recommendedName>
        <fullName evidence="2">non-specific serine/threonine protein kinase</fullName>
        <ecNumber evidence="2">2.7.11.1</ecNumber>
    </recommendedName>
</protein>
<gene>
    <name evidence="14" type="ORF">FB458_1252</name>
</gene>
<dbReference type="SMART" id="SM00090">
    <property type="entry name" value="RIO"/>
    <property type="match status" value="1"/>
</dbReference>
<evidence type="ECO:0000256" key="3">
    <source>
        <dbReference type="ARBA" id="ARBA00022527"/>
    </source>
</evidence>
<dbReference type="Gene3D" id="3.30.200.20">
    <property type="entry name" value="Phosphorylase Kinase, domain 1"/>
    <property type="match status" value="1"/>
</dbReference>
<dbReference type="InterPro" id="IPR018934">
    <property type="entry name" value="RIO_dom"/>
</dbReference>
<feature type="compositionally biased region" description="Low complexity" evidence="12">
    <location>
        <begin position="14"/>
        <end position="28"/>
    </location>
</feature>
<sequence>MTSRSTRTTPDGVLADASDPSDASDPLSGVDPRFVTDWHEVDDVDDGQRFTTYWDVEPLSRGPQPPPDWLVVDRAAVDTDLGVLKTGKEADVFLLERAVPDGPGCVLAAKRYRSSEHRTFHRSAAYTEGRTVRRSRDARALQRGTSYGRAVAAGQWAFAEWDALVRLYEARVPVPYPVQVDGTEILMELVTGVDGDPAPRLAPARPGPELLAEYWHQLRDAMADLAAMGAAHGDLSPYNILATGERLVLIDLPQLVDIVANPAGQDFLLRDCRNVTSWFRSRGLDVDADELFGELVTQAWGASFR</sequence>
<dbReference type="AlphaFoldDB" id="A0A542DYL9"/>
<dbReference type="RefSeq" id="WP_141847691.1">
    <property type="nucleotide sequence ID" value="NZ_BAAAPR010000002.1"/>
</dbReference>
<evidence type="ECO:0000256" key="6">
    <source>
        <dbReference type="ARBA" id="ARBA00022741"/>
    </source>
</evidence>
<evidence type="ECO:0000313" key="14">
    <source>
        <dbReference type="EMBL" id="TQJ08168.1"/>
    </source>
</evidence>
<keyword evidence="6" id="KW-0547">Nucleotide-binding</keyword>
<organism evidence="14 15">
    <name type="scientific">Lapillicoccus jejuensis</name>
    <dbReference type="NCBI Taxonomy" id="402171"/>
    <lineage>
        <taxon>Bacteria</taxon>
        <taxon>Bacillati</taxon>
        <taxon>Actinomycetota</taxon>
        <taxon>Actinomycetes</taxon>
        <taxon>Micrococcales</taxon>
        <taxon>Intrasporangiaceae</taxon>
        <taxon>Lapillicoccus</taxon>
    </lineage>
</organism>
<dbReference type="GO" id="GO:0004674">
    <property type="term" value="F:protein serine/threonine kinase activity"/>
    <property type="evidence" value="ECO:0007669"/>
    <property type="project" value="UniProtKB-KW"/>
</dbReference>
<dbReference type="EC" id="2.7.11.1" evidence="2"/>
<dbReference type="SUPFAM" id="SSF56112">
    <property type="entry name" value="Protein kinase-like (PK-like)"/>
    <property type="match status" value="1"/>
</dbReference>
<evidence type="ECO:0000259" key="13">
    <source>
        <dbReference type="SMART" id="SM00090"/>
    </source>
</evidence>
<keyword evidence="8" id="KW-0067">ATP-binding</keyword>
<proteinExistence type="inferred from homology"/>
<reference evidence="14 15" key="1">
    <citation type="submission" date="2019-06" db="EMBL/GenBank/DDBJ databases">
        <title>Sequencing the genomes of 1000 actinobacteria strains.</title>
        <authorList>
            <person name="Klenk H.-P."/>
        </authorList>
    </citation>
    <scope>NUCLEOTIDE SEQUENCE [LARGE SCALE GENOMIC DNA]</scope>
    <source>
        <strain evidence="14 15">DSM 18607</strain>
    </source>
</reference>
<keyword evidence="4" id="KW-0808">Transferase</keyword>
<comment type="catalytic activity">
    <reaction evidence="11">
        <text>L-seryl-[protein] + ATP = O-phospho-L-seryl-[protein] + ADP + H(+)</text>
        <dbReference type="Rhea" id="RHEA:17989"/>
        <dbReference type="Rhea" id="RHEA-COMP:9863"/>
        <dbReference type="Rhea" id="RHEA-COMP:11604"/>
        <dbReference type="ChEBI" id="CHEBI:15378"/>
        <dbReference type="ChEBI" id="CHEBI:29999"/>
        <dbReference type="ChEBI" id="CHEBI:30616"/>
        <dbReference type="ChEBI" id="CHEBI:83421"/>
        <dbReference type="ChEBI" id="CHEBI:456216"/>
        <dbReference type="EC" id="2.7.11.1"/>
    </reaction>
</comment>
<evidence type="ECO:0000256" key="4">
    <source>
        <dbReference type="ARBA" id="ARBA00022679"/>
    </source>
</evidence>
<dbReference type="OrthoDB" id="9795258at2"/>
<comment type="catalytic activity">
    <reaction evidence="10">
        <text>L-threonyl-[protein] + ATP = O-phospho-L-threonyl-[protein] + ADP + H(+)</text>
        <dbReference type="Rhea" id="RHEA:46608"/>
        <dbReference type="Rhea" id="RHEA-COMP:11060"/>
        <dbReference type="Rhea" id="RHEA-COMP:11605"/>
        <dbReference type="ChEBI" id="CHEBI:15378"/>
        <dbReference type="ChEBI" id="CHEBI:30013"/>
        <dbReference type="ChEBI" id="CHEBI:30616"/>
        <dbReference type="ChEBI" id="CHEBI:61977"/>
        <dbReference type="ChEBI" id="CHEBI:456216"/>
        <dbReference type="EC" id="2.7.11.1"/>
    </reaction>
</comment>
<keyword evidence="7 14" id="KW-0418">Kinase</keyword>
<keyword evidence="5" id="KW-0479">Metal-binding</keyword>
<dbReference type="EMBL" id="VFMN01000001">
    <property type="protein sequence ID" value="TQJ08168.1"/>
    <property type="molecule type" value="Genomic_DNA"/>
</dbReference>
<dbReference type="InterPro" id="IPR011009">
    <property type="entry name" value="Kinase-like_dom_sf"/>
</dbReference>
<dbReference type="GO" id="GO:0046872">
    <property type="term" value="F:metal ion binding"/>
    <property type="evidence" value="ECO:0007669"/>
    <property type="project" value="UniProtKB-KW"/>
</dbReference>
<evidence type="ECO:0000313" key="15">
    <source>
        <dbReference type="Proteomes" id="UP000317893"/>
    </source>
</evidence>
<keyword evidence="15" id="KW-1185">Reference proteome</keyword>
<dbReference type="InterPro" id="IPR000687">
    <property type="entry name" value="RIO_kinase"/>
</dbReference>
<evidence type="ECO:0000256" key="7">
    <source>
        <dbReference type="ARBA" id="ARBA00022777"/>
    </source>
</evidence>
<keyword evidence="3" id="KW-0723">Serine/threonine-protein kinase</keyword>
<evidence type="ECO:0000256" key="12">
    <source>
        <dbReference type="SAM" id="MobiDB-lite"/>
    </source>
</evidence>
<dbReference type="Gene3D" id="1.10.510.10">
    <property type="entry name" value="Transferase(Phosphotransferase) domain 1"/>
    <property type="match status" value="1"/>
</dbReference>
<feature type="domain" description="RIO kinase" evidence="13">
    <location>
        <begin position="71"/>
        <end position="298"/>
    </location>
</feature>
<dbReference type="Pfam" id="PF01163">
    <property type="entry name" value="RIO1"/>
    <property type="match status" value="1"/>
</dbReference>
<dbReference type="PANTHER" id="PTHR45723">
    <property type="entry name" value="SERINE/THREONINE-PROTEIN KINASE RIO1"/>
    <property type="match status" value="1"/>
</dbReference>
<dbReference type="InterPro" id="IPR051272">
    <property type="entry name" value="RIO-type_Ser/Thr_kinase"/>
</dbReference>
<evidence type="ECO:0000256" key="1">
    <source>
        <dbReference type="ARBA" id="ARBA00009196"/>
    </source>
</evidence>
<dbReference type="Proteomes" id="UP000317893">
    <property type="component" value="Unassembled WGS sequence"/>
</dbReference>
<dbReference type="GO" id="GO:0005524">
    <property type="term" value="F:ATP binding"/>
    <property type="evidence" value="ECO:0007669"/>
    <property type="project" value="UniProtKB-KW"/>
</dbReference>
<comment type="similarity">
    <text evidence="1">Belongs to the protein kinase superfamily. RIO-type Ser/Thr kinase family.</text>
</comment>
<evidence type="ECO:0000256" key="9">
    <source>
        <dbReference type="ARBA" id="ARBA00022842"/>
    </source>
</evidence>
<evidence type="ECO:0000256" key="11">
    <source>
        <dbReference type="ARBA" id="ARBA00048679"/>
    </source>
</evidence>
<evidence type="ECO:0000256" key="10">
    <source>
        <dbReference type="ARBA" id="ARBA00047899"/>
    </source>
</evidence>
<evidence type="ECO:0000256" key="5">
    <source>
        <dbReference type="ARBA" id="ARBA00022723"/>
    </source>
</evidence>
<feature type="region of interest" description="Disordered" evidence="12">
    <location>
        <begin position="1"/>
        <end position="32"/>
    </location>
</feature>
<comment type="caution">
    <text evidence="14">The sequence shown here is derived from an EMBL/GenBank/DDBJ whole genome shotgun (WGS) entry which is preliminary data.</text>
</comment>
<evidence type="ECO:0000256" key="8">
    <source>
        <dbReference type="ARBA" id="ARBA00022840"/>
    </source>
</evidence>
<keyword evidence="9" id="KW-0460">Magnesium</keyword>
<accession>A0A542DYL9</accession>
<name>A0A542DYL9_9MICO</name>